<name>A0A106QDJ9_9BURK</name>
<comment type="caution">
    <text evidence="1">The sequence shown here is derived from an EMBL/GenBank/DDBJ whole genome shotgun (WGS) entry which is preliminary data.</text>
</comment>
<proteinExistence type="predicted"/>
<dbReference type="RefSeq" id="WP_060192645.1">
    <property type="nucleotide sequence ID" value="NZ_LPHD01000049.1"/>
</dbReference>
<protein>
    <submittedName>
        <fullName evidence="1">Uncharacterized protein</fullName>
    </submittedName>
</protein>
<gene>
    <name evidence="1" type="ORF">WL29_23080</name>
</gene>
<sequence>MNLQDLWQQELLFALNCALEDADLGLTADHSEWVYVDGEEGDFGVIRYKDDTGQVVAIKTVDGGDSAHLELTDYGKPLVAAKLLDVFKVTLTQKLELAPGTL</sequence>
<dbReference type="EMBL" id="LPHD01000049">
    <property type="protein sequence ID" value="KWA84247.1"/>
    <property type="molecule type" value="Genomic_DNA"/>
</dbReference>
<evidence type="ECO:0000313" key="2">
    <source>
        <dbReference type="Proteomes" id="UP000060630"/>
    </source>
</evidence>
<organism evidence="1 2">
    <name type="scientific">Burkholderia ubonensis</name>
    <dbReference type="NCBI Taxonomy" id="101571"/>
    <lineage>
        <taxon>Bacteria</taxon>
        <taxon>Pseudomonadati</taxon>
        <taxon>Pseudomonadota</taxon>
        <taxon>Betaproteobacteria</taxon>
        <taxon>Burkholderiales</taxon>
        <taxon>Burkholderiaceae</taxon>
        <taxon>Burkholderia</taxon>
        <taxon>Burkholderia cepacia complex</taxon>
    </lineage>
</organism>
<dbReference type="AlphaFoldDB" id="A0A106QDJ9"/>
<dbReference type="Proteomes" id="UP000060630">
    <property type="component" value="Unassembled WGS sequence"/>
</dbReference>
<accession>A0A106QDJ9</accession>
<evidence type="ECO:0000313" key="1">
    <source>
        <dbReference type="EMBL" id="KWA84247.1"/>
    </source>
</evidence>
<reference evidence="1 2" key="1">
    <citation type="submission" date="2015-11" db="EMBL/GenBank/DDBJ databases">
        <title>Expanding the genomic diversity of Burkholderia species for the development of highly accurate diagnostics.</title>
        <authorList>
            <person name="Sahl J."/>
            <person name="Keim P."/>
            <person name="Wagner D."/>
        </authorList>
    </citation>
    <scope>NUCLEOTIDE SEQUENCE [LARGE SCALE GENOMIC DNA]</scope>
    <source>
        <strain evidence="1 2">MSMB2087WGS</strain>
    </source>
</reference>